<proteinExistence type="predicted"/>
<protein>
    <recommendedName>
        <fullName evidence="5">DUF1440 domain-containing protein</fullName>
    </recommendedName>
</protein>
<dbReference type="EMBL" id="JACHDO010000001">
    <property type="protein sequence ID" value="MBB5489961.1"/>
    <property type="molecule type" value="Genomic_DNA"/>
</dbReference>
<gene>
    <name evidence="3" type="ORF">HNR07_001098</name>
</gene>
<dbReference type="Proteomes" id="UP000579647">
    <property type="component" value="Unassembled WGS sequence"/>
</dbReference>
<evidence type="ECO:0000256" key="2">
    <source>
        <dbReference type="SAM" id="SignalP"/>
    </source>
</evidence>
<dbReference type="PROSITE" id="PS51318">
    <property type="entry name" value="TAT"/>
    <property type="match status" value="1"/>
</dbReference>
<feature type="chain" id="PRO_5038983742" description="DUF1440 domain-containing protein" evidence="2">
    <location>
        <begin position="34"/>
        <end position="164"/>
    </location>
</feature>
<evidence type="ECO:0000313" key="4">
    <source>
        <dbReference type="Proteomes" id="UP000579647"/>
    </source>
</evidence>
<comment type="caution">
    <text evidence="3">The sequence shown here is derived from an EMBL/GenBank/DDBJ whole genome shotgun (WGS) entry which is preliminary data.</text>
</comment>
<feature type="transmembrane region" description="Helical" evidence="1">
    <location>
        <begin position="67"/>
        <end position="87"/>
    </location>
</feature>
<keyword evidence="1" id="KW-0812">Transmembrane</keyword>
<feature type="signal peptide" evidence="2">
    <location>
        <begin position="1"/>
        <end position="33"/>
    </location>
</feature>
<evidence type="ECO:0008006" key="5">
    <source>
        <dbReference type="Google" id="ProtNLM"/>
    </source>
</evidence>
<keyword evidence="1" id="KW-1133">Transmembrane helix</keyword>
<keyword evidence="2" id="KW-0732">Signal</keyword>
<evidence type="ECO:0000313" key="3">
    <source>
        <dbReference type="EMBL" id="MBB5489961.1"/>
    </source>
</evidence>
<feature type="transmembrane region" description="Helical" evidence="1">
    <location>
        <begin position="99"/>
        <end position="120"/>
    </location>
</feature>
<keyword evidence="1" id="KW-0472">Membrane</keyword>
<evidence type="ECO:0000256" key="1">
    <source>
        <dbReference type="SAM" id="Phobius"/>
    </source>
</evidence>
<sequence>MTNETKSPPRRPLLRGAARGAVAAMAMSGARQAAVGLGMIERTPPEAILREGVPAVLRRVPQHRRTAFIEFAHWGYGAAAGAAFGLLPGRLRVSRLTGPVYGVLAWGLFELGLAPALGLAHARRARPQERAALLVDHVFFGLIVGAPPEATIVEPEGSQDHEKG</sequence>
<dbReference type="AlphaFoldDB" id="A0A840WA88"/>
<reference evidence="3 4" key="1">
    <citation type="submission" date="2020-08" db="EMBL/GenBank/DDBJ databases">
        <title>Sequencing the genomes of 1000 actinobacteria strains.</title>
        <authorList>
            <person name="Klenk H.-P."/>
        </authorList>
    </citation>
    <scope>NUCLEOTIDE SEQUENCE [LARGE SCALE GENOMIC DNA]</scope>
    <source>
        <strain evidence="3 4">DSM 44598</strain>
    </source>
</reference>
<organism evidence="3 4">
    <name type="scientific">Nocardiopsis metallicus</name>
    <dbReference type="NCBI Taxonomy" id="179819"/>
    <lineage>
        <taxon>Bacteria</taxon>
        <taxon>Bacillati</taxon>
        <taxon>Actinomycetota</taxon>
        <taxon>Actinomycetes</taxon>
        <taxon>Streptosporangiales</taxon>
        <taxon>Nocardiopsidaceae</taxon>
        <taxon>Nocardiopsis</taxon>
    </lineage>
</organism>
<accession>A0A840WA88</accession>
<dbReference type="InterPro" id="IPR006311">
    <property type="entry name" value="TAT_signal"/>
</dbReference>
<keyword evidence="4" id="KW-1185">Reference proteome</keyword>
<name>A0A840WA88_9ACTN</name>